<dbReference type="PATRIC" id="fig|1423742.4.peg.389"/>
<evidence type="ECO:0000313" key="8">
    <source>
        <dbReference type="EMBL" id="KRL92222.1"/>
    </source>
</evidence>
<dbReference type="CDD" id="cd00077">
    <property type="entry name" value="HDc"/>
    <property type="match status" value="1"/>
</dbReference>
<evidence type="ECO:0000256" key="5">
    <source>
        <dbReference type="ARBA" id="ARBA00023004"/>
    </source>
</evidence>
<dbReference type="PANTHER" id="PTHR35795">
    <property type="entry name" value="SLR1885 PROTEIN"/>
    <property type="match status" value="1"/>
</dbReference>
<evidence type="ECO:0000256" key="4">
    <source>
        <dbReference type="ARBA" id="ARBA00022801"/>
    </source>
</evidence>
<keyword evidence="3" id="KW-0547">Nucleotide-binding</keyword>
<dbReference type="NCBIfam" id="TIGR00488">
    <property type="entry name" value="bis(5'-nucleosyl)-tetraphosphatase (symmetrical) YqeK"/>
    <property type="match status" value="1"/>
</dbReference>
<comment type="caution">
    <text evidence="8">The sequence shown here is derived from an EMBL/GenBank/DDBJ whole genome shotgun (WGS) entry which is preliminary data.</text>
</comment>
<dbReference type="Pfam" id="PF01966">
    <property type="entry name" value="HD"/>
    <property type="match status" value="1"/>
</dbReference>
<keyword evidence="2" id="KW-0479">Metal-binding</keyword>
<name>A0A0R1UFY1_9LACO</name>
<keyword evidence="9" id="KW-1185">Reference proteome</keyword>
<proteinExistence type="predicted"/>
<dbReference type="GO" id="GO:0008803">
    <property type="term" value="F:bis(5'-nucleosyl)-tetraphosphatase (symmetrical) activity"/>
    <property type="evidence" value="ECO:0007669"/>
    <property type="project" value="UniProtKB-EC"/>
</dbReference>
<dbReference type="InterPro" id="IPR005249">
    <property type="entry name" value="YqeK"/>
</dbReference>
<reference evidence="8 9" key="1">
    <citation type="journal article" date="2015" name="Genome Announc.">
        <title>Expanding the biotechnology potential of lactobacilli through comparative genomics of 213 strains and associated genera.</title>
        <authorList>
            <person name="Sun Z."/>
            <person name="Harris H.M."/>
            <person name="McCann A."/>
            <person name="Guo C."/>
            <person name="Argimon S."/>
            <person name="Zhang W."/>
            <person name="Yang X."/>
            <person name="Jeffery I.B."/>
            <person name="Cooney J.C."/>
            <person name="Kagawa T.F."/>
            <person name="Liu W."/>
            <person name="Song Y."/>
            <person name="Salvetti E."/>
            <person name="Wrobel A."/>
            <person name="Rasinkangas P."/>
            <person name="Parkhill J."/>
            <person name="Rea M.C."/>
            <person name="O'Sullivan O."/>
            <person name="Ritari J."/>
            <person name="Douillard F.P."/>
            <person name="Paul Ross R."/>
            <person name="Yang R."/>
            <person name="Briner A.E."/>
            <person name="Felis G.E."/>
            <person name="de Vos W.M."/>
            <person name="Barrangou R."/>
            <person name="Klaenhammer T.R."/>
            <person name="Caufield P.W."/>
            <person name="Cui Y."/>
            <person name="Zhang H."/>
            <person name="O'Toole P.W."/>
        </authorList>
    </citation>
    <scope>NUCLEOTIDE SEQUENCE [LARGE SCALE GENOMIC DNA]</scope>
    <source>
        <strain evidence="8 9">DSM 18793</strain>
    </source>
</reference>
<sequence length="209" mass="22676">MIKPADIQYTGQFGPQNRPALVAKVQAALSPARFAHVLRVEETAVELAQANGVNLEQASIAGLTHDYAKERPDQDFQALLATGDYDPALATAGNEIWHGVLGATLIQQELGVTDEEILTAIRQHTVGGVTMTPLSQVLYQADYIEPGRDFPGVATARQLTAQSLALGVAYQTWHTLSYLVTQGVAVYPATLATYNAWVPSKRKEFEINE</sequence>
<organism evidence="8 9">
    <name type="scientific">Limosilactobacillus equigenerosi DSM 18793 = JCM 14505</name>
    <dbReference type="NCBI Taxonomy" id="1423742"/>
    <lineage>
        <taxon>Bacteria</taxon>
        <taxon>Bacillati</taxon>
        <taxon>Bacillota</taxon>
        <taxon>Bacilli</taxon>
        <taxon>Lactobacillales</taxon>
        <taxon>Lactobacillaceae</taxon>
        <taxon>Limosilactobacillus</taxon>
    </lineage>
</organism>
<evidence type="ECO:0000259" key="7">
    <source>
        <dbReference type="PROSITE" id="PS51831"/>
    </source>
</evidence>
<feature type="domain" description="HD" evidence="7">
    <location>
        <begin position="33"/>
        <end position="147"/>
    </location>
</feature>
<comment type="catalytic activity">
    <reaction evidence="6">
        <text>P(1),P(4)-bis(5'-adenosyl) tetraphosphate + H2O = 2 ADP + 2 H(+)</text>
        <dbReference type="Rhea" id="RHEA:24252"/>
        <dbReference type="ChEBI" id="CHEBI:15377"/>
        <dbReference type="ChEBI" id="CHEBI:15378"/>
        <dbReference type="ChEBI" id="CHEBI:58141"/>
        <dbReference type="ChEBI" id="CHEBI:456216"/>
        <dbReference type="EC" id="3.6.1.41"/>
    </reaction>
</comment>
<evidence type="ECO:0000256" key="1">
    <source>
        <dbReference type="ARBA" id="ARBA00012506"/>
    </source>
</evidence>
<gene>
    <name evidence="8" type="ORF">FC21_GL000372</name>
</gene>
<dbReference type="EC" id="3.6.1.41" evidence="1"/>
<dbReference type="InterPro" id="IPR006674">
    <property type="entry name" value="HD_domain"/>
</dbReference>
<dbReference type="AlphaFoldDB" id="A0A0R1UFY1"/>
<keyword evidence="5" id="KW-0408">Iron</keyword>
<keyword evidence="4" id="KW-0378">Hydrolase</keyword>
<evidence type="ECO:0000256" key="6">
    <source>
        <dbReference type="ARBA" id="ARBA00049417"/>
    </source>
</evidence>
<dbReference type="SMART" id="SM00471">
    <property type="entry name" value="HDc"/>
    <property type="match status" value="1"/>
</dbReference>
<dbReference type="STRING" id="417373.GCA_001570685_01325"/>
<evidence type="ECO:0000313" key="9">
    <source>
        <dbReference type="Proteomes" id="UP000051084"/>
    </source>
</evidence>
<dbReference type="InterPro" id="IPR051094">
    <property type="entry name" value="Diverse_Catalytic_Enzymes"/>
</dbReference>
<evidence type="ECO:0000256" key="3">
    <source>
        <dbReference type="ARBA" id="ARBA00022741"/>
    </source>
</evidence>
<evidence type="ECO:0000256" key="2">
    <source>
        <dbReference type="ARBA" id="ARBA00022723"/>
    </source>
</evidence>
<dbReference type="Proteomes" id="UP000051084">
    <property type="component" value="Unassembled WGS sequence"/>
</dbReference>
<dbReference type="GO" id="GO:0046872">
    <property type="term" value="F:metal ion binding"/>
    <property type="evidence" value="ECO:0007669"/>
    <property type="project" value="UniProtKB-KW"/>
</dbReference>
<dbReference type="PANTHER" id="PTHR35795:SF1">
    <property type="entry name" value="BIS(5'-NUCLEOSYL)-TETRAPHOSPHATASE, SYMMETRICAL"/>
    <property type="match status" value="1"/>
</dbReference>
<dbReference type="Gene3D" id="1.10.3210.10">
    <property type="entry name" value="Hypothetical protein af1432"/>
    <property type="match status" value="1"/>
</dbReference>
<dbReference type="PROSITE" id="PS51831">
    <property type="entry name" value="HD"/>
    <property type="match status" value="1"/>
</dbReference>
<accession>A0A0R1UFY1</accession>
<protein>
    <recommendedName>
        <fullName evidence="1">bis(5'-nucleosyl)-tetraphosphatase (symmetrical)</fullName>
        <ecNumber evidence="1">3.6.1.41</ecNumber>
    </recommendedName>
</protein>
<dbReference type="SUPFAM" id="SSF109604">
    <property type="entry name" value="HD-domain/PDEase-like"/>
    <property type="match status" value="1"/>
</dbReference>
<dbReference type="EMBL" id="AZGC01000058">
    <property type="protein sequence ID" value="KRL92222.1"/>
    <property type="molecule type" value="Genomic_DNA"/>
</dbReference>
<dbReference type="GO" id="GO:0000166">
    <property type="term" value="F:nucleotide binding"/>
    <property type="evidence" value="ECO:0007669"/>
    <property type="project" value="UniProtKB-KW"/>
</dbReference>
<dbReference type="InterPro" id="IPR003607">
    <property type="entry name" value="HD/PDEase_dom"/>
</dbReference>